<keyword evidence="3 7" id="KW-0812">Transmembrane</keyword>
<evidence type="ECO:0000256" key="2">
    <source>
        <dbReference type="ARBA" id="ARBA00006325"/>
    </source>
</evidence>
<evidence type="ECO:0000256" key="4">
    <source>
        <dbReference type="ARBA" id="ARBA00022989"/>
    </source>
</evidence>
<keyword evidence="4 7" id="KW-1133">Transmembrane helix</keyword>
<name>A0AAX4K4L2_9TREE</name>
<reference evidence="8 9" key="1">
    <citation type="submission" date="2024-01" db="EMBL/GenBank/DDBJ databases">
        <title>Comparative genomics of Cryptococcus and Kwoniella reveals pathogenesis evolution and contrasting modes of karyotype evolution via chromosome fusion or intercentromeric recombination.</title>
        <authorList>
            <person name="Coelho M.A."/>
            <person name="David-Palma M."/>
            <person name="Shea T."/>
            <person name="Bowers K."/>
            <person name="McGinley-Smith S."/>
            <person name="Mohammad A.W."/>
            <person name="Gnirke A."/>
            <person name="Yurkov A.M."/>
            <person name="Nowrousian M."/>
            <person name="Sun S."/>
            <person name="Cuomo C.A."/>
            <person name="Heitman J."/>
        </authorList>
    </citation>
    <scope>NUCLEOTIDE SEQUENCE [LARGE SCALE GENOMIC DNA]</scope>
    <source>
        <strain evidence="8 9">CBS 6074</strain>
    </source>
</reference>
<dbReference type="PANTHER" id="PTHR22779:SF6">
    <property type="entry name" value="SD17342P"/>
    <property type="match status" value="1"/>
</dbReference>
<organism evidence="8 9">
    <name type="scientific">Kwoniella dendrophila CBS 6074</name>
    <dbReference type="NCBI Taxonomy" id="1295534"/>
    <lineage>
        <taxon>Eukaryota</taxon>
        <taxon>Fungi</taxon>
        <taxon>Dikarya</taxon>
        <taxon>Basidiomycota</taxon>
        <taxon>Agaricomycotina</taxon>
        <taxon>Tremellomycetes</taxon>
        <taxon>Tremellales</taxon>
        <taxon>Cryptococcaceae</taxon>
        <taxon>Kwoniella</taxon>
    </lineage>
</organism>
<evidence type="ECO:0000256" key="3">
    <source>
        <dbReference type="ARBA" id="ARBA00022692"/>
    </source>
</evidence>
<proteinExistence type="inferred from homology"/>
<evidence type="ECO:0000256" key="5">
    <source>
        <dbReference type="ARBA" id="ARBA00023136"/>
    </source>
</evidence>
<keyword evidence="5 7" id="KW-0472">Membrane</keyword>
<feature type="transmembrane region" description="Helical" evidence="7">
    <location>
        <begin position="144"/>
        <end position="177"/>
    </location>
</feature>
<dbReference type="PANTHER" id="PTHR22779">
    <property type="entry name" value="SD17342P"/>
    <property type="match status" value="1"/>
</dbReference>
<feature type="region of interest" description="Disordered" evidence="6">
    <location>
        <begin position="92"/>
        <end position="124"/>
    </location>
</feature>
<gene>
    <name evidence="8" type="ORF">L201_007625</name>
</gene>
<sequence>MGSVSSALDPARGRGVISVPDGYTTPSFPSLYIPTLHDTSEQRGIFLYEAEAIWHFTLYWTLILLMSLFLLCSAFASFTIFLNITKYRNKPPDNHNHNHKQKSPFSPTIISNNQDNQNNQNNQNNNHITIKHLTARKKPKKPPLWPIIILPIISLFIAAFIGLISSTVVGFALAAIYSAGGFSMSTWVPFLWALIQVLVLIISSYSTLTSIL</sequence>
<evidence type="ECO:0000313" key="9">
    <source>
        <dbReference type="Proteomes" id="UP001355207"/>
    </source>
</evidence>
<evidence type="ECO:0000256" key="1">
    <source>
        <dbReference type="ARBA" id="ARBA00004141"/>
    </source>
</evidence>
<feature type="transmembrane region" description="Helical" evidence="7">
    <location>
        <begin position="189"/>
        <end position="208"/>
    </location>
</feature>
<evidence type="ECO:0000256" key="7">
    <source>
        <dbReference type="SAM" id="Phobius"/>
    </source>
</evidence>
<comment type="similarity">
    <text evidence="2">Belongs to the TMEM170 family.</text>
</comment>
<dbReference type="InterPro" id="IPR019334">
    <property type="entry name" value="TMEM170A/B/YPR153W-like"/>
</dbReference>
<feature type="transmembrane region" description="Helical" evidence="7">
    <location>
        <begin position="58"/>
        <end position="82"/>
    </location>
</feature>
<evidence type="ECO:0000313" key="8">
    <source>
        <dbReference type="EMBL" id="WWC92666.1"/>
    </source>
</evidence>
<dbReference type="EMBL" id="CP144108">
    <property type="protein sequence ID" value="WWC92666.1"/>
    <property type="molecule type" value="Genomic_DNA"/>
</dbReference>
<accession>A0AAX4K4L2</accession>
<evidence type="ECO:0000256" key="6">
    <source>
        <dbReference type="SAM" id="MobiDB-lite"/>
    </source>
</evidence>
<dbReference type="GO" id="GO:0016020">
    <property type="term" value="C:membrane"/>
    <property type="evidence" value="ECO:0007669"/>
    <property type="project" value="UniProtKB-SubCell"/>
</dbReference>
<dbReference type="GeneID" id="91098293"/>
<dbReference type="Proteomes" id="UP001355207">
    <property type="component" value="Chromosome 11"/>
</dbReference>
<dbReference type="Pfam" id="PF10190">
    <property type="entry name" value="Tmemb_170"/>
    <property type="match status" value="1"/>
</dbReference>
<dbReference type="RefSeq" id="XP_066079428.1">
    <property type="nucleotide sequence ID" value="XM_066223331.1"/>
</dbReference>
<dbReference type="AlphaFoldDB" id="A0AAX4K4L2"/>
<keyword evidence="9" id="KW-1185">Reference proteome</keyword>
<feature type="compositionally biased region" description="Low complexity" evidence="6">
    <location>
        <begin position="112"/>
        <end position="124"/>
    </location>
</feature>
<comment type="subcellular location">
    <subcellularLocation>
        <location evidence="1">Membrane</location>
        <topology evidence="1">Multi-pass membrane protein</topology>
    </subcellularLocation>
</comment>
<evidence type="ECO:0008006" key="10">
    <source>
        <dbReference type="Google" id="ProtNLM"/>
    </source>
</evidence>
<protein>
    <recommendedName>
        <fullName evidence="10">Integral membrane protein</fullName>
    </recommendedName>
</protein>